<dbReference type="Gene3D" id="1.10.10.10">
    <property type="entry name" value="Winged helix-like DNA-binding domain superfamily/Winged helix DNA-binding domain"/>
    <property type="match status" value="1"/>
</dbReference>
<dbReference type="EMBL" id="JBEPMK010000005">
    <property type="protein sequence ID" value="MET3644945.1"/>
    <property type="molecule type" value="Genomic_DNA"/>
</dbReference>
<dbReference type="Pfam" id="PF05043">
    <property type="entry name" value="Mga"/>
    <property type="match status" value="1"/>
</dbReference>
<protein>
    <submittedName>
        <fullName evidence="8">Activator of the mannose operon (Transcriptional antiterminator)</fullName>
    </submittedName>
</protein>
<reference evidence="8 9" key="1">
    <citation type="submission" date="2024-06" db="EMBL/GenBank/DDBJ databases">
        <title>Genomic Encyclopedia of Type Strains, Phase IV (KMG-IV): sequencing the most valuable type-strain genomes for metagenomic binning, comparative biology and taxonomic classification.</title>
        <authorList>
            <person name="Goeker M."/>
        </authorList>
    </citation>
    <scope>NUCLEOTIDE SEQUENCE [LARGE SCALE GENOMIC DNA]</scope>
    <source>
        <strain evidence="8 9">DSM 15349</strain>
    </source>
</reference>
<dbReference type="SUPFAM" id="SSF63520">
    <property type="entry name" value="PTS-regulatory domain, PRD"/>
    <property type="match status" value="2"/>
</dbReference>
<evidence type="ECO:0000259" key="6">
    <source>
        <dbReference type="PROSITE" id="PS51099"/>
    </source>
</evidence>
<dbReference type="PANTHER" id="PTHR30185">
    <property type="entry name" value="CRYPTIC BETA-GLUCOSIDE BGL OPERON ANTITERMINATOR"/>
    <property type="match status" value="1"/>
</dbReference>
<dbReference type="PROSITE" id="PS51372">
    <property type="entry name" value="PRD_2"/>
    <property type="match status" value="2"/>
</dbReference>
<dbReference type="InterPro" id="IPR011608">
    <property type="entry name" value="PRD"/>
</dbReference>
<gene>
    <name evidence="8" type="ORF">ABID27_001576</name>
</gene>
<evidence type="ECO:0000256" key="4">
    <source>
        <dbReference type="ARBA" id="ARBA00023159"/>
    </source>
</evidence>
<feature type="domain" description="PRD" evidence="7">
    <location>
        <begin position="289"/>
        <end position="396"/>
    </location>
</feature>
<proteinExistence type="predicted"/>
<dbReference type="Pfam" id="PF00874">
    <property type="entry name" value="PRD"/>
    <property type="match status" value="2"/>
</dbReference>
<dbReference type="Proteomes" id="UP001549055">
    <property type="component" value="Unassembled WGS sequence"/>
</dbReference>
<feature type="domain" description="PTS EIIB type-2" evidence="6">
    <location>
        <begin position="397"/>
        <end position="486"/>
    </location>
</feature>
<evidence type="ECO:0000313" key="9">
    <source>
        <dbReference type="Proteomes" id="UP001549055"/>
    </source>
</evidence>
<comment type="caution">
    <text evidence="8">The sequence shown here is derived from an EMBL/GenBank/DDBJ whole genome shotgun (WGS) entry which is preliminary data.</text>
</comment>
<dbReference type="RefSeq" id="WP_253365394.1">
    <property type="nucleotide sequence ID" value="NZ_JALJXU010000006.1"/>
</dbReference>
<dbReference type="Gene3D" id="3.40.50.2300">
    <property type="match status" value="1"/>
</dbReference>
<evidence type="ECO:0000256" key="5">
    <source>
        <dbReference type="ARBA" id="ARBA00023163"/>
    </source>
</evidence>
<keyword evidence="4" id="KW-0010">Activator</keyword>
<evidence type="ECO:0000256" key="2">
    <source>
        <dbReference type="ARBA" id="ARBA00022737"/>
    </source>
</evidence>
<dbReference type="InterPro" id="IPR036388">
    <property type="entry name" value="WH-like_DNA-bd_sf"/>
</dbReference>
<sequence length="486" mass="56086">MGIKQDRQTQLVHLLLEQADYISSEEAALSLAVSTKTIYRLVKEINTQFPSGEIILSEKGRGYRLHYENYLLWSSTGNVQGKMTVEERRVSLLRELLLRSPSSYSIIDILEVYFISESALTTDEVWLGKELASYGLQLQKKHRSLAILGAERDVRRALSDFYQRSDQMDLDVLIKEAKLDFHPNDIAFLKGQIQLIEQHYQSQLPYPYNINIFLHLYIFIQRARQFHHYAVDIDDQLMNKQVEHYLVAEEIVENISKYLGIRVPEVEIFYLYQYLAASRVTATNQHLQSFSELVTRISNDYIELMSFKLQKKLVSQDLFLDLANHIQPMLKRLKQAIVIRNGLLSQIKTTYLGLFELVRECSEVVSQAYDLPTISEDENGFITLYFAKVLENNQQPIRVVIVCTTGIGISELLKAKISNKFSQIEIVKVLASKDINQDELLEKGVQLIISTIPIAEYQTIPVLLVSGMFHRDDQTRLENLLKELNS</sequence>
<evidence type="ECO:0000256" key="3">
    <source>
        <dbReference type="ARBA" id="ARBA00023015"/>
    </source>
</evidence>
<dbReference type="InterPro" id="IPR036095">
    <property type="entry name" value="PTS_EIIB-like_sf"/>
</dbReference>
<evidence type="ECO:0000256" key="1">
    <source>
        <dbReference type="ARBA" id="ARBA00022679"/>
    </source>
</evidence>
<dbReference type="InterPro" id="IPR013196">
    <property type="entry name" value="HTH_11"/>
</dbReference>
<keyword evidence="2" id="KW-0677">Repeat</keyword>
<dbReference type="Gene3D" id="1.10.1790.10">
    <property type="entry name" value="PRD domain"/>
    <property type="match status" value="2"/>
</dbReference>
<dbReference type="Pfam" id="PF08279">
    <property type="entry name" value="HTH_11"/>
    <property type="match status" value="1"/>
</dbReference>
<dbReference type="PROSITE" id="PS51099">
    <property type="entry name" value="PTS_EIIB_TYPE_2"/>
    <property type="match status" value="1"/>
</dbReference>
<keyword evidence="1" id="KW-0808">Transferase</keyword>
<keyword evidence="5" id="KW-0804">Transcription</keyword>
<keyword evidence="9" id="KW-1185">Reference proteome</keyword>
<feature type="domain" description="PRD" evidence="7">
    <location>
        <begin position="180"/>
        <end position="285"/>
    </location>
</feature>
<dbReference type="InterPro" id="IPR050661">
    <property type="entry name" value="BglG_antiterminators"/>
</dbReference>
<dbReference type="InterPro" id="IPR007737">
    <property type="entry name" value="Mga_HTH"/>
</dbReference>
<name>A0ABV2JNL3_9STRE</name>
<evidence type="ECO:0000259" key="7">
    <source>
        <dbReference type="PROSITE" id="PS51372"/>
    </source>
</evidence>
<dbReference type="CDD" id="cd05568">
    <property type="entry name" value="PTS_IIB_bgl_like"/>
    <property type="match status" value="1"/>
</dbReference>
<organism evidence="8 9">
    <name type="scientific">Streptococcus gallinaceus</name>
    <dbReference type="NCBI Taxonomy" id="165758"/>
    <lineage>
        <taxon>Bacteria</taxon>
        <taxon>Bacillati</taxon>
        <taxon>Bacillota</taxon>
        <taxon>Bacilli</taxon>
        <taxon>Lactobacillales</taxon>
        <taxon>Streptococcaceae</taxon>
        <taxon>Streptococcus</taxon>
    </lineage>
</organism>
<dbReference type="PANTHER" id="PTHR30185:SF18">
    <property type="entry name" value="TRANSCRIPTIONAL REGULATOR MTLR"/>
    <property type="match status" value="1"/>
</dbReference>
<dbReference type="SUPFAM" id="SSF52794">
    <property type="entry name" value="PTS system IIB component-like"/>
    <property type="match status" value="1"/>
</dbReference>
<dbReference type="InterPro" id="IPR013011">
    <property type="entry name" value="PTS_EIIB_2"/>
</dbReference>
<keyword evidence="3" id="KW-0805">Transcription regulation</keyword>
<dbReference type="InterPro" id="IPR036634">
    <property type="entry name" value="PRD_sf"/>
</dbReference>
<evidence type="ECO:0000313" key="8">
    <source>
        <dbReference type="EMBL" id="MET3644945.1"/>
    </source>
</evidence>
<accession>A0ABV2JNL3</accession>